<gene>
    <name evidence="2" type="ORF">SAMN04488107_1937</name>
</gene>
<dbReference type="Gene3D" id="3.90.1510.10">
    <property type="entry name" value="Glycerate kinase, domain 2"/>
    <property type="match status" value="2"/>
</dbReference>
<evidence type="ECO:0000256" key="1">
    <source>
        <dbReference type="PIRNR" id="PIRNR006078"/>
    </source>
</evidence>
<dbReference type="AlphaFoldDB" id="A0A239D0Z4"/>
<name>A0A239D0Z4_9ACTN</name>
<keyword evidence="1 2" id="KW-0418">Kinase</keyword>
<dbReference type="EMBL" id="FZOH01000003">
    <property type="protein sequence ID" value="SNS26020.1"/>
    <property type="molecule type" value="Genomic_DNA"/>
</dbReference>
<comment type="similarity">
    <text evidence="1">Belongs to the glycerate kinase type-1 family.</text>
</comment>
<dbReference type="GO" id="GO:0008887">
    <property type="term" value="F:glycerate kinase activity"/>
    <property type="evidence" value="ECO:0007669"/>
    <property type="project" value="UniProtKB-UniRule"/>
</dbReference>
<proteinExistence type="inferred from homology"/>
<accession>A0A239D0Z4</accession>
<dbReference type="PIRSF" id="PIRSF006078">
    <property type="entry name" value="GlxK"/>
    <property type="match status" value="1"/>
</dbReference>
<keyword evidence="1" id="KW-0808">Transferase</keyword>
<evidence type="ECO:0000313" key="3">
    <source>
        <dbReference type="Proteomes" id="UP000198386"/>
    </source>
</evidence>
<dbReference type="Proteomes" id="UP000198386">
    <property type="component" value="Unassembled WGS sequence"/>
</dbReference>
<evidence type="ECO:0000313" key="2">
    <source>
        <dbReference type="EMBL" id="SNS26020.1"/>
    </source>
</evidence>
<keyword evidence="3" id="KW-1185">Reference proteome</keyword>
<dbReference type="GO" id="GO:0031388">
    <property type="term" value="P:organic acid phosphorylation"/>
    <property type="evidence" value="ECO:0007669"/>
    <property type="project" value="UniProtKB-UniRule"/>
</dbReference>
<dbReference type="OrthoDB" id="9774290at2"/>
<reference evidence="3" key="1">
    <citation type="submission" date="2017-06" db="EMBL/GenBank/DDBJ databases">
        <authorList>
            <person name="Varghese N."/>
            <person name="Submissions S."/>
        </authorList>
    </citation>
    <scope>NUCLEOTIDE SEQUENCE [LARGE SCALE GENOMIC DNA]</scope>
    <source>
        <strain evidence="3">DSM 45423</strain>
    </source>
</reference>
<organism evidence="2 3">
    <name type="scientific">Geodermatophilus saharensis</name>
    <dbReference type="NCBI Taxonomy" id="1137994"/>
    <lineage>
        <taxon>Bacteria</taxon>
        <taxon>Bacillati</taxon>
        <taxon>Actinomycetota</taxon>
        <taxon>Actinomycetes</taxon>
        <taxon>Geodermatophilales</taxon>
        <taxon>Geodermatophilaceae</taxon>
        <taxon>Geodermatophilus</taxon>
    </lineage>
</organism>
<protein>
    <submittedName>
        <fullName evidence="2">Glycerate kinase</fullName>
    </submittedName>
</protein>
<sequence length="335" mass="33194">MRILIAPDKFRGTATAVEAAAALAQGVTDAGHRAVAVPLADGGEGTLEALGGATHATRVTGPLGAPVDAAWRLSGGEAVVETARASGLLLAGGREANDPWAATSRGTGELVAEAVRRGARRVVVGVGGSACTDGGAGAVEVLRELAPLDGSRGWTVQVACDVGTTFLDAARVFGPQKGATPELVRRLTARLEEVAHDHRERYGVDVRALPGSGAAGGLAGGLAALGASLVPGFDLVAEGVGLRAAVRAADLVVTGEGMLDAQSFEGKVVGGVAALARAAGVPWAAVVGQALVDPPDGRVVDLVATFGRDRALGATPACLRTAGRDLVAAAAGRPG</sequence>
<dbReference type="PANTHER" id="PTHR21599">
    <property type="entry name" value="GLYCERATE KINASE"/>
    <property type="match status" value="1"/>
</dbReference>
<dbReference type="InterPro" id="IPR036129">
    <property type="entry name" value="Glycerate_kinase_sf"/>
</dbReference>
<dbReference type="InterPro" id="IPR004381">
    <property type="entry name" value="Glycerate_kinase"/>
</dbReference>
<dbReference type="PANTHER" id="PTHR21599:SF0">
    <property type="entry name" value="GLYCERATE KINASE"/>
    <property type="match status" value="1"/>
</dbReference>
<dbReference type="Pfam" id="PF02595">
    <property type="entry name" value="Gly_kinase"/>
    <property type="match status" value="2"/>
</dbReference>
<dbReference type="SUPFAM" id="SSF110738">
    <property type="entry name" value="Glycerate kinase I"/>
    <property type="match status" value="1"/>
</dbReference>
<dbReference type="RefSeq" id="WP_089403669.1">
    <property type="nucleotide sequence ID" value="NZ_FZOH01000003.1"/>
</dbReference>
<dbReference type="InterPro" id="IPR018193">
    <property type="entry name" value="Glyc_kinase_flavodox-like_fold"/>
</dbReference>